<feature type="compositionally biased region" description="Polar residues" evidence="1">
    <location>
        <begin position="9"/>
        <end position="20"/>
    </location>
</feature>
<dbReference type="EMBL" id="QPFP01000117">
    <property type="protein sequence ID" value="TEB21247.1"/>
    <property type="molecule type" value="Genomic_DNA"/>
</dbReference>
<protein>
    <submittedName>
        <fullName evidence="2">Uncharacterized protein</fullName>
    </submittedName>
</protein>
<evidence type="ECO:0000313" key="3">
    <source>
        <dbReference type="Proteomes" id="UP000298030"/>
    </source>
</evidence>
<accession>A0A4Y7SH69</accession>
<gene>
    <name evidence="2" type="ORF">FA13DRAFT_1742253</name>
</gene>
<reference evidence="2 3" key="1">
    <citation type="journal article" date="2019" name="Nat. Ecol. Evol.">
        <title>Megaphylogeny resolves global patterns of mushroom evolution.</title>
        <authorList>
            <person name="Varga T."/>
            <person name="Krizsan K."/>
            <person name="Foldi C."/>
            <person name="Dima B."/>
            <person name="Sanchez-Garcia M."/>
            <person name="Sanchez-Ramirez S."/>
            <person name="Szollosi G.J."/>
            <person name="Szarkandi J.G."/>
            <person name="Papp V."/>
            <person name="Albert L."/>
            <person name="Andreopoulos W."/>
            <person name="Angelini C."/>
            <person name="Antonin V."/>
            <person name="Barry K.W."/>
            <person name="Bougher N.L."/>
            <person name="Buchanan P."/>
            <person name="Buyck B."/>
            <person name="Bense V."/>
            <person name="Catcheside P."/>
            <person name="Chovatia M."/>
            <person name="Cooper J."/>
            <person name="Damon W."/>
            <person name="Desjardin D."/>
            <person name="Finy P."/>
            <person name="Geml J."/>
            <person name="Haridas S."/>
            <person name="Hughes K."/>
            <person name="Justo A."/>
            <person name="Karasinski D."/>
            <person name="Kautmanova I."/>
            <person name="Kiss B."/>
            <person name="Kocsube S."/>
            <person name="Kotiranta H."/>
            <person name="LaButti K.M."/>
            <person name="Lechner B.E."/>
            <person name="Liimatainen K."/>
            <person name="Lipzen A."/>
            <person name="Lukacs Z."/>
            <person name="Mihaltcheva S."/>
            <person name="Morgado L.N."/>
            <person name="Niskanen T."/>
            <person name="Noordeloos M.E."/>
            <person name="Ohm R.A."/>
            <person name="Ortiz-Santana B."/>
            <person name="Ovrebo C."/>
            <person name="Racz N."/>
            <person name="Riley R."/>
            <person name="Savchenko A."/>
            <person name="Shiryaev A."/>
            <person name="Soop K."/>
            <person name="Spirin V."/>
            <person name="Szebenyi C."/>
            <person name="Tomsovsky M."/>
            <person name="Tulloss R.E."/>
            <person name="Uehling J."/>
            <person name="Grigoriev I.V."/>
            <person name="Vagvolgyi C."/>
            <person name="Papp T."/>
            <person name="Martin F.M."/>
            <person name="Miettinen O."/>
            <person name="Hibbett D.S."/>
            <person name="Nagy L.G."/>
        </authorList>
    </citation>
    <scope>NUCLEOTIDE SEQUENCE [LARGE SCALE GENOMIC DNA]</scope>
    <source>
        <strain evidence="2 3">FP101781</strain>
    </source>
</reference>
<feature type="compositionally biased region" description="Low complexity" evidence="1">
    <location>
        <begin position="82"/>
        <end position="92"/>
    </location>
</feature>
<feature type="region of interest" description="Disordered" evidence="1">
    <location>
        <begin position="1"/>
        <end position="132"/>
    </location>
</feature>
<feature type="compositionally biased region" description="Low complexity" evidence="1">
    <location>
        <begin position="21"/>
        <end position="38"/>
    </location>
</feature>
<dbReference type="AlphaFoldDB" id="A0A4Y7SH69"/>
<evidence type="ECO:0000256" key="1">
    <source>
        <dbReference type="SAM" id="MobiDB-lite"/>
    </source>
</evidence>
<feature type="compositionally biased region" description="Pro residues" evidence="1">
    <location>
        <begin position="39"/>
        <end position="51"/>
    </location>
</feature>
<keyword evidence="3" id="KW-1185">Reference proteome</keyword>
<dbReference type="Proteomes" id="UP000298030">
    <property type="component" value="Unassembled WGS sequence"/>
</dbReference>
<evidence type="ECO:0000313" key="2">
    <source>
        <dbReference type="EMBL" id="TEB21247.1"/>
    </source>
</evidence>
<proteinExistence type="predicted"/>
<name>A0A4Y7SH69_COPMI</name>
<sequence length="242" mass="26371">MADKMRISSLLNEPVSQLRHSSSSVPMSTPASASASAPIPLPSSTPPPLPPSISESISAHQTTTVTLPGARPHLSPRPISLAAYYSRSRSSSPVKKPTSKRGGSASKPYDLSSPRGGRTGEHPDPDAELPPPMKVQAHQLYAAWYRRKLTSTLHGHQPGSGGANAGSSSNIDGNVNLSVNLLDMKARWHGGKKEERDYWRRVAGVFETAMKKEGVRECRHEDVVERMVQDGWAPKREWKWVV</sequence>
<organism evidence="2 3">
    <name type="scientific">Coprinellus micaceus</name>
    <name type="common">Glistening ink-cap mushroom</name>
    <name type="synonym">Coprinus micaceus</name>
    <dbReference type="NCBI Taxonomy" id="71717"/>
    <lineage>
        <taxon>Eukaryota</taxon>
        <taxon>Fungi</taxon>
        <taxon>Dikarya</taxon>
        <taxon>Basidiomycota</taxon>
        <taxon>Agaricomycotina</taxon>
        <taxon>Agaricomycetes</taxon>
        <taxon>Agaricomycetidae</taxon>
        <taxon>Agaricales</taxon>
        <taxon>Agaricineae</taxon>
        <taxon>Psathyrellaceae</taxon>
        <taxon>Coprinellus</taxon>
    </lineage>
</organism>
<comment type="caution">
    <text evidence="2">The sequence shown here is derived from an EMBL/GenBank/DDBJ whole genome shotgun (WGS) entry which is preliminary data.</text>
</comment>